<proteinExistence type="predicted"/>
<feature type="chain" id="PRO_5042980240" evidence="1">
    <location>
        <begin position="27"/>
        <end position="208"/>
    </location>
</feature>
<organism evidence="2 3">
    <name type="scientific">Brevibacillus laterosporus</name>
    <name type="common">Bacillus laterosporus</name>
    <dbReference type="NCBI Taxonomy" id="1465"/>
    <lineage>
        <taxon>Bacteria</taxon>
        <taxon>Bacillati</taxon>
        <taxon>Bacillota</taxon>
        <taxon>Bacilli</taxon>
        <taxon>Bacillales</taxon>
        <taxon>Paenibacillaceae</taxon>
        <taxon>Brevibacillus</taxon>
    </lineage>
</organism>
<dbReference type="AlphaFoldDB" id="A0AAP3GE30"/>
<accession>A0AAP3GE30</accession>
<dbReference type="EMBL" id="JAPTNE010000039">
    <property type="protein sequence ID" value="MCZ0809594.1"/>
    <property type="molecule type" value="Genomic_DNA"/>
</dbReference>
<evidence type="ECO:0000256" key="1">
    <source>
        <dbReference type="SAM" id="SignalP"/>
    </source>
</evidence>
<dbReference type="RefSeq" id="WP_258434604.1">
    <property type="nucleotide sequence ID" value="NZ_JANSGW010000039.1"/>
</dbReference>
<dbReference type="Proteomes" id="UP001077662">
    <property type="component" value="Unassembled WGS sequence"/>
</dbReference>
<comment type="caution">
    <text evidence="2">The sequence shown here is derived from an EMBL/GenBank/DDBJ whole genome shotgun (WGS) entry which is preliminary data.</text>
</comment>
<name>A0AAP3GE30_BRELA</name>
<evidence type="ECO:0000313" key="3">
    <source>
        <dbReference type="Proteomes" id="UP001077662"/>
    </source>
</evidence>
<feature type="signal peptide" evidence="1">
    <location>
        <begin position="1"/>
        <end position="26"/>
    </location>
</feature>
<evidence type="ECO:0000313" key="2">
    <source>
        <dbReference type="EMBL" id="MCZ0809594.1"/>
    </source>
</evidence>
<reference evidence="2" key="1">
    <citation type="submission" date="2022-09" db="EMBL/GenBank/DDBJ databases">
        <title>Genome analysis and characterization of larvicidal activity of Brevibacillus strains.</title>
        <authorList>
            <person name="Patrusheva E.V."/>
            <person name="Izotova A.O."/>
            <person name="Toshchakov S.V."/>
            <person name="Sineoky S.P."/>
        </authorList>
    </citation>
    <scope>NUCLEOTIDE SEQUENCE</scope>
    <source>
        <strain evidence="2">VKPM_B-13247</strain>
    </source>
</reference>
<gene>
    <name evidence="2" type="ORF">O0554_22290</name>
</gene>
<protein>
    <submittedName>
        <fullName evidence="2">Uncharacterized protein</fullName>
    </submittedName>
</protein>
<sequence>MRNIKANVLFLISVVALSLSISQVNAAPSKVATAQVNAWTLAAVPEIELIGSLGNEFDIQIHSTNPTGTEMKIEKATNAEFSSHVVLEDWKAHMDGDKLSFSLQDDEKIFLRIQARNGANEITAFSTPVVVQQTTPQLTLVEAKETSLRVKDDQEYTGISVERKFSLVDSEANTSVFSSDWITADEYDFINLTSNKSYKVELSVRLKP</sequence>
<keyword evidence="1" id="KW-0732">Signal</keyword>